<dbReference type="Proteomes" id="UP000321580">
    <property type="component" value="Unassembled WGS sequence"/>
</dbReference>
<evidence type="ECO:0000256" key="1">
    <source>
        <dbReference type="SAM" id="MobiDB-lite"/>
    </source>
</evidence>
<dbReference type="OrthoDB" id="949038at2"/>
<name>A0A5C6RH80_9BACT</name>
<organism evidence="3 4">
    <name type="scientific">Phaeodactylibacter luteus</name>
    <dbReference type="NCBI Taxonomy" id="1564516"/>
    <lineage>
        <taxon>Bacteria</taxon>
        <taxon>Pseudomonadati</taxon>
        <taxon>Bacteroidota</taxon>
        <taxon>Saprospiria</taxon>
        <taxon>Saprospirales</taxon>
        <taxon>Haliscomenobacteraceae</taxon>
        <taxon>Phaeodactylibacter</taxon>
    </lineage>
</organism>
<reference evidence="3 4" key="1">
    <citation type="submission" date="2019-08" db="EMBL/GenBank/DDBJ databases">
        <title>Genome of Phaeodactylibacter luteus.</title>
        <authorList>
            <person name="Bowman J.P."/>
        </authorList>
    </citation>
    <scope>NUCLEOTIDE SEQUENCE [LARGE SCALE GENOMIC DNA]</scope>
    <source>
        <strain evidence="3 4">KCTC 42180</strain>
    </source>
</reference>
<dbReference type="RefSeq" id="WP_147168778.1">
    <property type="nucleotide sequence ID" value="NZ_VOOR01000044.1"/>
</dbReference>
<keyword evidence="2" id="KW-0812">Transmembrane</keyword>
<dbReference type="AlphaFoldDB" id="A0A5C6RH80"/>
<evidence type="ECO:0000313" key="4">
    <source>
        <dbReference type="Proteomes" id="UP000321580"/>
    </source>
</evidence>
<feature type="transmembrane region" description="Helical" evidence="2">
    <location>
        <begin position="113"/>
        <end position="131"/>
    </location>
</feature>
<accession>A0A5C6RH80</accession>
<comment type="caution">
    <text evidence="3">The sequence shown here is derived from an EMBL/GenBank/DDBJ whole genome shotgun (WGS) entry which is preliminary data.</text>
</comment>
<keyword evidence="2" id="KW-1133">Transmembrane helix</keyword>
<protein>
    <submittedName>
        <fullName evidence="3">Uncharacterized protein</fullName>
    </submittedName>
</protein>
<feature type="region of interest" description="Disordered" evidence="1">
    <location>
        <begin position="1"/>
        <end position="22"/>
    </location>
</feature>
<evidence type="ECO:0000313" key="3">
    <source>
        <dbReference type="EMBL" id="TXB61808.1"/>
    </source>
</evidence>
<keyword evidence="2" id="KW-0472">Membrane</keyword>
<evidence type="ECO:0000256" key="2">
    <source>
        <dbReference type="SAM" id="Phobius"/>
    </source>
</evidence>
<dbReference type="EMBL" id="VOOR01000044">
    <property type="protein sequence ID" value="TXB61808.1"/>
    <property type="molecule type" value="Genomic_DNA"/>
</dbReference>
<keyword evidence="4" id="KW-1185">Reference proteome</keyword>
<gene>
    <name evidence="3" type="ORF">FRY97_17050</name>
</gene>
<sequence length="238" mass="26238">MKQEINKPTLDRAVAQLPGYSPPDSLWGNVEQTLARQKEEQPLRQALAALPKYEPGAENWDAIAERLGQSPQGIAFRTALSGLPVYTPPESAWEDIEQRLGPTGKRRRLWPKILQAAAATAALLAALWAVWPATGESGLKVAYEYGASALDPSLMGSSPPAAEAEGVQAVVVAFREDPVAQRHPEYQRTLQEWKELSAAHEEIKSIMARYGQDPALIRQIGEIERERAGLIQKMVREI</sequence>
<proteinExistence type="predicted"/>